<evidence type="ECO:0000313" key="8">
    <source>
        <dbReference type="Proteomes" id="UP000319817"/>
    </source>
</evidence>
<dbReference type="SUPFAM" id="SSF88659">
    <property type="entry name" value="Sigma3 and sigma4 domains of RNA polymerase sigma factors"/>
    <property type="match status" value="1"/>
</dbReference>
<dbReference type="Pfam" id="PF07638">
    <property type="entry name" value="Sigma70_ECF"/>
    <property type="match status" value="1"/>
</dbReference>
<dbReference type="InterPro" id="IPR000792">
    <property type="entry name" value="Tscrpt_reg_LuxR_C"/>
</dbReference>
<dbReference type="GO" id="GO:0006352">
    <property type="term" value="P:DNA-templated transcription initiation"/>
    <property type="evidence" value="ECO:0007669"/>
    <property type="project" value="InterPro"/>
</dbReference>
<evidence type="ECO:0000256" key="4">
    <source>
        <dbReference type="ARBA" id="ARBA00023125"/>
    </source>
</evidence>
<reference evidence="7 8" key="1">
    <citation type="submission" date="2019-02" db="EMBL/GenBank/DDBJ databases">
        <title>Deep-cultivation of Planctomycetes and their phenomic and genomic characterization uncovers novel biology.</title>
        <authorList>
            <person name="Wiegand S."/>
            <person name="Jogler M."/>
            <person name="Boedeker C."/>
            <person name="Pinto D."/>
            <person name="Vollmers J."/>
            <person name="Rivas-Marin E."/>
            <person name="Kohn T."/>
            <person name="Peeters S.H."/>
            <person name="Heuer A."/>
            <person name="Rast P."/>
            <person name="Oberbeckmann S."/>
            <person name="Bunk B."/>
            <person name="Jeske O."/>
            <person name="Meyerdierks A."/>
            <person name="Storesund J.E."/>
            <person name="Kallscheuer N."/>
            <person name="Luecker S."/>
            <person name="Lage O.M."/>
            <person name="Pohl T."/>
            <person name="Merkel B.J."/>
            <person name="Hornburger P."/>
            <person name="Mueller R.-W."/>
            <person name="Bruemmer F."/>
            <person name="Labrenz M."/>
            <person name="Spormann A.M."/>
            <person name="Op den Camp H."/>
            <person name="Overmann J."/>
            <person name="Amann R."/>
            <person name="Jetten M.S.M."/>
            <person name="Mascher T."/>
            <person name="Medema M.H."/>
            <person name="Devos D.P."/>
            <person name="Kaster A.-K."/>
            <person name="Ovreas L."/>
            <person name="Rohde M."/>
            <person name="Galperin M.Y."/>
            <person name="Jogler C."/>
        </authorList>
    </citation>
    <scope>NUCLEOTIDE SEQUENCE [LARGE SCALE GENOMIC DNA]</scope>
    <source>
        <strain evidence="7 8">K23_9</strain>
    </source>
</reference>
<dbReference type="PANTHER" id="PTHR43133">
    <property type="entry name" value="RNA POLYMERASE ECF-TYPE SIGMA FACTO"/>
    <property type="match status" value="1"/>
</dbReference>
<evidence type="ECO:0000259" key="6">
    <source>
        <dbReference type="PROSITE" id="PS00622"/>
    </source>
</evidence>
<feature type="domain" description="HTH luxR-type" evidence="6">
    <location>
        <begin position="187"/>
        <end position="214"/>
    </location>
</feature>
<dbReference type="InterPro" id="IPR014284">
    <property type="entry name" value="RNA_pol_sigma-70_dom"/>
</dbReference>
<dbReference type="Gene3D" id="1.10.1740.10">
    <property type="match status" value="1"/>
</dbReference>
<dbReference type="InterPro" id="IPR036388">
    <property type="entry name" value="WH-like_DNA-bd_sf"/>
</dbReference>
<keyword evidence="4" id="KW-0238">DNA-binding</keyword>
<evidence type="ECO:0000256" key="3">
    <source>
        <dbReference type="ARBA" id="ARBA00023082"/>
    </source>
</evidence>
<keyword evidence="8" id="KW-1185">Reference proteome</keyword>
<protein>
    <submittedName>
        <fullName evidence="7">RNA polymerase sigma factor</fullName>
    </submittedName>
</protein>
<dbReference type="Gene3D" id="1.10.10.10">
    <property type="entry name" value="Winged helix-like DNA-binding domain superfamily/Winged helix DNA-binding domain"/>
    <property type="match status" value="1"/>
</dbReference>
<evidence type="ECO:0000256" key="2">
    <source>
        <dbReference type="ARBA" id="ARBA00023015"/>
    </source>
</evidence>
<dbReference type="NCBIfam" id="TIGR02937">
    <property type="entry name" value="sigma70-ECF"/>
    <property type="match status" value="1"/>
</dbReference>
<dbReference type="InterPro" id="IPR039425">
    <property type="entry name" value="RNA_pol_sigma-70-like"/>
</dbReference>
<sequence>MIRELDKVVRTVFGRLRPSFSETFVTTDESHDSVLSPSDRSLVVQVRDGDEEAATILYERYARRIFGLVRSNLGEKLAASTEPEDIVQSVFKSVFRGMQSGNYEAPPGATLWNLMAVIAMNKLRSKAVHHQAQRRDTERNVPLEQMDCIDAVPSDQSSIEFFEICVRETLELLRPLDREVLSLRIQGHAVDEISELVNRSCRSVERSLQNSRRRLAGILLNE</sequence>
<dbReference type="GO" id="GO:0003677">
    <property type="term" value="F:DNA binding"/>
    <property type="evidence" value="ECO:0007669"/>
    <property type="project" value="UniProtKB-KW"/>
</dbReference>
<gene>
    <name evidence="7" type="ORF">K239x_12650</name>
</gene>
<dbReference type="EMBL" id="CP036526">
    <property type="protein sequence ID" value="QDT09319.1"/>
    <property type="molecule type" value="Genomic_DNA"/>
</dbReference>
<proteinExistence type="inferred from homology"/>
<dbReference type="InterPro" id="IPR013324">
    <property type="entry name" value="RNA_pol_sigma_r3/r4-like"/>
</dbReference>
<comment type="similarity">
    <text evidence="1">Belongs to the sigma-70 factor family. ECF subfamily.</text>
</comment>
<dbReference type="InterPro" id="IPR013325">
    <property type="entry name" value="RNA_pol_sigma_r2"/>
</dbReference>
<evidence type="ECO:0000256" key="1">
    <source>
        <dbReference type="ARBA" id="ARBA00010641"/>
    </source>
</evidence>
<dbReference type="Proteomes" id="UP000319817">
    <property type="component" value="Chromosome"/>
</dbReference>
<keyword evidence="3" id="KW-0731">Sigma factor</keyword>
<keyword evidence="5" id="KW-0804">Transcription</keyword>
<accession>A0A517NQB5</accession>
<dbReference type="GO" id="GO:0016987">
    <property type="term" value="F:sigma factor activity"/>
    <property type="evidence" value="ECO:0007669"/>
    <property type="project" value="UniProtKB-KW"/>
</dbReference>
<organism evidence="7 8">
    <name type="scientific">Stieleria marina</name>
    <dbReference type="NCBI Taxonomy" id="1930275"/>
    <lineage>
        <taxon>Bacteria</taxon>
        <taxon>Pseudomonadati</taxon>
        <taxon>Planctomycetota</taxon>
        <taxon>Planctomycetia</taxon>
        <taxon>Pirellulales</taxon>
        <taxon>Pirellulaceae</taxon>
        <taxon>Stieleria</taxon>
    </lineage>
</organism>
<dbReference type="PROSITE" id="PS00622">
    <property type="entry name" value="HTH_LUXR_1"/>
    <property type="match status" value="1"/>
</dbReference>
<dbReference type="InterPro" id="IPR053812">
    <property type="entry name" value="HTH_Sigma70_ECF-like"/>
</dbReference>
<dbReference type="AlphaFoldDB" id="A0A517NQB5"/>
<keyword evidence="2" id="KW-0805">Transcription regulation</keyword>
<evidence type="ECO:0000313" key="7">
    <source>
        <dbReference type="EMBL" id="QDT09319.1"/>
    </source>
</evidence>
<name>A0A517NQB5_9BACT</name>
<evidence type="ECO:0000256" key="5">
    <source>
        <dbReference type="ARBA" id="ARBA00023163"/>
    </source>
</evidence>
<dbReference type="SUPFAM" id="SSF88946">
    <property type="entry name" value="Sigma2 domain of RNA polymerase sigma factors"/>
    <property type="match status" value="1"/>
</dbReference>
<dbReference type="PANTHER" id="PTHR43133:SF8">
    <property type="entry name" value="RNA POLYMERASE SIGMA FACTOR HI_1459-RELATED"/>
    <property type="match status" value="1"/>
</dbReference>